<dbReference type="OrthoDB" id="213802at2"/>
<dbReference type="Proteomes" id="UP000318017">
    <property type="component" value="Chromosome"/>
</dbReference>
<keyword evidence="1" id="KW-0732">Signal</keyword>
<dbReference type="Gene3D" id="3.40.30.10">
    <property type="entry name" value="Glutaredoxin"/>
    <property type="match status" value="1"/>
</dbReference>
<accession>A0A518G6R3</accession>
<evidence type="ECO:0000256" key="1">
    <source>
        <dbReference type="ARBA" id="ARBA00022729"/>
    </source>
</evidence>
<dbReference type="AlphaFoldDB" id="A0A518G6R3"/>
<gene>
    <name evidence="3" type="ORF">Q31a_25860</name>
</gene>
<keyword evidence="4" id="KW-1185">Reference proteome</keyword>
<dbReference type="InterPro" id="IPR036249">
    <property type="entry name" value="Thioredoxin-like_sf"/>
</dbReference>
<dbReference type="SUPFAM" id="SSF52833">
    <property type="entry name" value="Thioredoxin-like"/>
    <property type="match status" value="1"/>
</dbReference>
<dbReference type="PANTHER" id="PTHR15337:SF11">
    <property type="entry name" value="THIOREDOXIN DOMAIN-CONTAINING PROTEIN"/>
    <property type="match status" value="1"/>
</dbReference>
<evidence type="ECO:0000259" key="2">
    <source>
        <dbReference type="Pfam" id="PF03190"/>
    </source>
</evidence>
<dbReference type="EMBL" id="CP036298">
    <property type="protein sequence ID" value="QDV24271.1"/>
    <property type="molecule type" value="Genomic_DNA"/>
</dbReference>
<sequence length="228" mass="25400">MSPRKRISWSLALGHTTLWMTAGEMQHVLRFRGNETLPDSTYPQSTKCAQTDQSLPGEMDNLPMRYSAIPIVVVALCISSFDSETANAQQAVFEKVKGLLSSKPTTVEQVTWLRSAQEAAGESAKTGKPILIYVRSKSCHYCDLMQRNVWEDPETAAAIMRDFIPLKLTREENPEAIEALQIQGYPATLIFSSQQRFLDRIDGYVEAPKFLQAAQRARMAAGTGSVVR</sequence>
<protein>
    <submittedName>
        <fullName evidence="3">Thiol:disulfide interchange protein</fullName>
    </submittedName>
</protein>
<evidence type="ECO:0000313" key="4">
    <source>
        <dbReference type="Proteomes" id="UP000318017"/>
    </source>
</evidence>
<organism evidence="3 4">
    <name type="scientific">Aureliella helgolandensis</name>
    <dbReference type="NCBI Taxonomy" id="2527968"/>
    <lineage>
        <taxon>Bacteria</taxon>
        <taxon>Pseudomonadati</taxon>
        <taxon>Planctomycetota</taxon>
        <taxon>Planctomycetia</taxon>
        <taxon>Pirellulales</taxon>
        <taxon>Pirellulaceae</taxon>
        <taxon>Aureliella</taxon>
    </lineage>
</organism>
<dbReference type="Pfam" id="PF03190">
    <property type="entry name" value="Thioredox_DsbH"/>
    <property type="match status" value="1"/>
</dbReference>
<proteinExistence type="predicted"/>
<dbReference type="InterPro" id="IPR051099">
    <property type="entry name" value="AGR/TXD"/>
</dbReference>
<evidence type="ECO:0000313" key="3">
    <source>
        <dbReference type="EMBL" id="QDV24271.1"/>
    </source>
</evidence>
<dbReference type="PANTHER" id="PTHR15337">
    <property type="entry name" value="ANTERIOR GRADIENT PROTEIN-RELATED"/>
    <property type="match status" value="1"/>
</dbReference>
<reference evidence="3 4" key="1">
    <citation type="submission" date="2019-02" db="EMBL/GenBank/DDBJ databases">
        <title>Deep-cultivation of Planctomycetes and their phenomic and genomic characterization uncovers novel biology.</title>
        <authorList>
            <person name="Wiegand S."/>
            <person name="Jogler M."/>
            <person name="Boedeker C."/>
            <person name="Pinto D."/>
            <person name="Vollmers J."/>
            <person name="Rivas-Marin E."/>
            <person name="Kohn T."/>
            <person name="Peeters S.H."/>
            <person name="Heuer A."/>
            <person name="Rast P."/>
            <person name="Oberbeckmann S."/>
            <person name="Bunk B."/>
            <person name="Jeske O."/>
            <person name="Meyerdierks A."/>
            <person name="Storesund J.E."/>
            <person name="Kallscheuer N."/>
            <person name="Luecker S."/>
            <person name="Lage O.M."/>
            <person name="Pohl T."/>
            <person name="Merkel B.J."/>
            <person name="Hornburger P."/>
            <person name="Mueller R.-W."/>
            <person name="Bruemmer F."/>
            <person name="Labrenz M."/>
            <person name="Spormann A.M."/>
            <person name="Op den Camp H."/>
            <person name="Overmann J."/>
            <person name="Amann R."/>
            <person name="Jetten M.S.M."/>
            <person name="Mascher T."/>
            <person name="Medema M.H."/>
            <person name="Devos D.P."/>
            <person name="Kaster A.-K."/>
            <person name="Ovreas L."/>
            <person name="Rohde M."/>
            <person name="Galperin M.Y."/>
            <person name="Jogler C."/>
        </authorList>
    </citation>
    <scope>NUCLEOTIDE SEQUENCE [LARGE SCALE GENOMIC DNA]</scope>
    <source>
        <strain evidence="3 4">Q31a</strain>
    </source>
</reference>
<feature type="domain" description="Spermatogenesis-associated protein 20-like TRX" evidence="2">
    <location>
        <begin position="108"/>
        <end position="176"/>
    </location>
</feature>
<name>A0A518G6R3_9BACT</name>
<dbReference type="KEGG" id="ahel:Q31a_25860"/>
<dbReference type="InterPro" id="IPR004879">
    <property type="entry name" value="Ssp411-like_TRX"/>
</dbReference>